<accession>A0A4Y9VPF9</accession>
<comment type="similarity">
    <text evidence="11">Belongs to the KdpC family.</text>
</comment>
<keyword evidence="8 11" id="KW-1133">Transmembrane helix</keyword>
<dbReference type="InterPro" id="IPR003820">
    <property type="entry name" value="KdpC"/>
</dbReference>
<dbReference type="RefSeq" id="WP_135278457.1">
    <property type="nucleotide sequence ID" value="NZ_PQVH01000012.1"/>
</dbReference>
<dbReference type="EMBL" id="PQVH01000012">
    <property type="protein sequence ID" value="TFW70654.1"/>
    <property type="molecule type" value="Genomic_DNA"/>
</dbReference>
<keyword evidence="4 11" id="KW-0812">Transmembrane</keyword>
<keyword evidence="1 11" id="KW-0813">Transport</keyword>
<comment type="subcellular location">
    <subcellularLocation>
        <location evidence="11">Cell membrane</location>
        <topology evidence="11">Single-pass membrane protein</topology>
    </subcellularLocation>
</comment>
<evidence type="ECO:0000256" key="10">
    <source>
        <dbReference type="ARBA" id="ARBA00023136"/>
    </source>
</evidence>
<keyword evidence="13" id="KW-1185">Reference proteome</keyword>
<name>A0A4Y9VPF9_9PROT</name>
<feature type="transmembrane region" description="Helical" evidence="11">
    <location>
        <begin position="21"/>
        <end position="42"/>
    </location>
</feature>
<keyword evidence="6 11" id="KW-0067">ATP-binding</keyword>
<evidence type="ECO:0000313" key="13">
    <source>
        <dbReference type="Proteomes" id="UP000297706"/>
    </source>
</evidence>
<evidence type="ECO:0000256" key="9">
    <source>
        <dbReference type="ARBA" id="ARBA00023065"/>
    </source>
</evidence>
<dbReference type="PANTHER" id="PTHR30042">
    <property type="entry name" value="POTASSIUM-TRANSPORTING ATPASE C CHAIN"/>
    <property type="match status" value="1"/>
</dbReference>
<sequence length="211" mass="22343">MDRIIENNAAIGFKESIKQTIRPAALLFVVLTIITGIVYPLVTTGIGQWLMPKQAGGSLIEKDGKLVGSTLIGQNFTEAKYFWGRPSATAPYPNNAAASTGSNLGPLNPTLAEAVKGRVAALKNADIDNSQPIPVDLVTTSASGLDPHISPAAAYYQINRVAKARGLSPETVQALINNNTEGRQWGVLGEPRVNVLLLNIALDNATKTSAR</sequence>
<evidence type="ECO:0000256" key="7">
    <source>
        <dbReference type="ARBA" id="ARBA00022958"/>
    </source>
</evidence>
<organism evidence="12 13">
    <name type="scientific">Methylotenera oryzisoli</name>
    <dbReference type="NCBI Taxonomy" id="2080758"/>
    <lineage>
        <taxon>Bacteria</taxon>
        <taxon>Pseudomonadati</taxon>
        <taxon>Pseudomonadota</taxon>
        <taxon>Betaproteobacteria</taxon>
        <taxon>Nitrosomonadales</taxon>
        <taxon>Methylophilaceae</taxon>
        <taxon>Methylotenera</taxon>
    </lineage>
</organism>
<dbReference type="GO" id="GO:0005524">
    <property type="term" value="F:ATP binding"/>
    <property type="evidence" value="ECO:0007669"/>
    <property type="project" value="UniProtKB-UniRule"/>
</dbReference>
<dbReference type="AlphaFoldDB" id="A0A4Y9VPF9"/>
<comment type="function">
    <text evidence="11">Part of the high-affinity ATP-driven potassium transport (or Kdp) system, which catalyzes the hydrolysis of ATP coupled with the electrogenic transport of potassium into the cytoplasm. This subunit acts as a catalytic chaperone that increases the ATP-binding affinity of the ATP-hydrolyzing subunit KdpB by the formation of a transient KdpB/KdpC/ATP ternary complex.</text>
</comment>
<evidence type="ECO:0000313" key="12">
    <source>
        <dbReference type="EMBL" id="TFW70654.1"/>
    </source>
</evidence>
<keyword evidence="7 11" id="KW-0630">Potassium</keyword>
<comment type="subunit">
    <text evidence="11">The system is composed of three essential subunits: KdpA, KdpB and KdpC.</text>
</comment>
<proteinExistence type="inferred from homology"/>
<evidence type="ECO:0000256" key="5">
    <source>
        <dbReference type="ARBA" id="ARBA00022741"/>
    </source>
</evidence>
<dbReference type="NCBIfam" id="NF001454">
    <property type="entry name" value="PRK00315.1"/>
    <property type="match status" value="1"/>
</dbReference>
<keyword evidence="5 11" id="KW-0547">Nucleotide-binding</keyword>
<dbReference type="Pfam" id="PF02669">
    <property type="entry name" value="KdpC"/>
    <property type="match status" value="1"/>
</dbReference>
<evidence type="ECO:0000256" key="1">
    <source>
        <dbReference type="ARBA" id="ARBA00022448"/>
    </source>
</evidence>
<dbReference type="GO" id="GO:0008556">
    <property type="term" value="F:P-type potassium transmembrane transporter activity"/>
    <property type="evidence" value="ECO:0007669"/>
    <property type="project" value="InterPro"/>
</dbReference>
<dbReference type="NCBIfam" id="TIGR00681">
    <property type="entry name" value="kdpC"/>
    <property type="match status" value="1"/>
</dbReference>
<evidence type="ECO:0000256" key="6">
    <source>
        <dbReference type="ARBA" id="ARBA00022840"/>
    </source>
</evidence>
<evidence type="ECO:0000256" key="2">
    <source>
        <dbReference type="ARBA" id="ARBA00022475"/>
    </source>
</evidence>
<dbReference type="OrthoDB" id="9788285at2"/>
<dbReference type="HAMAP" id="MF_00276">
    <property type="entry name" value="KdpC"/>
    <property type="match status" value="1"/>
</dbReference>
<dbReference type="PIRSF" id="PIRSF001296">
    <property type="entry name" value="K_ATPase_KdpC"/>
    <property type="match status" value="1"/>
</dbReference>
<keyword evidence="2 11" id="KW-1003">Cell membrane</keyword>
<evidence type="ECO:0000256" key="8">
    <source>
        <dbReference type="ARBA" id="ARBA00022989"/>
    </source>
</evidence>
<keyword evidence="10 11" id="KW-0472">Membrane</keyword>
<keyword evidence="9 11" id="KW-0406">Ion transport</keyword>
<gene>
    <name evidence="11" type="primary">kdpC</name>
    <name evidence="12" type="ORF">C3Y98_10105</name>
</gene>
<comment type="caution">
    <text evidence="12">The sequence shown here is derived from an EMBL/GenBank/DDBJ whole genome shotgun (WGS) entry which is preliminary data.</text>
</comment>
<dbReference type="PANTHER" id="PTHR30042:SF2">
    <property type="entry name" value="POTASSIUM-TRANSPORTING ATPASE KDPC SUBUNIT"/>
    <property type="match status" value="1"/>
</dbReference>
<dbReference type="GO" id="GO:0005886">
    <property type="term" value="C:plasma membrane"/>
    <property type="evidence" value="ECO:0007669"/>
    <property type="project" value="UniProtKB-SubCell"/>
</dbReference>
<evidence type="ECO:0000256" key="4">
    <source>
        <dbReference type="ARBA" id="ARBA00022692"/>
    </source>
</evidence>
<evidence type="ECO:0000256" key="3">
    <source>
        <dbReference type="ARBA" id="ARBA00022538"/>
    </source>
</evidence>
<protein>
    <recommendedName>
        <fullName evidence="11">Potassium-transporting ATPase KdpC subunit</fullName>
    </recommendedName>
    <alternativeName>
        <fullName evidence="11">ATP phosphohydrolase [potassium-transporting] C chain</fullName>
    </alternativeName>
    <alternativeName>
        <fullName evidence="11">Potassium-binding and translocating subunit C</fullName>
    </alternativeName>
    <alternativeName>
        <fullName evidence="11">Potassium-translocating ATPase C chain</fullName>
    </alternativeName>
</protein>
<dbReference type="Proteomes" id="UP000297706">
    <property type="component" value="Unassembled WGS sequence"/>
</dbReference>
<reference evidence="12 13" key="1">
    <citation type="submission" date="2018-02" db="EMBL/GenBank/DDBJ databases">
        <title>A novel lanthanide dependent methylotroph, Methylotenera sp. La3113.</title>
        <authorList>
            <person name="Lv H."/>
            <person name="Tani A."/>
        </authorList>
    </citation>
    <scope>NUCLEOTIDE SEQUENCE [LARGE SCALE GENOMIC DNA]</scope>
    <source>
        <strain evidence="12 13">La3113</strain>
    </source>
</reference>
<evidence type="ECO:0000256" key="11">
    <source>
        <dbReference type="HAMAP-Rule" id="MF_00276"/>
    </source>
</evidence>
<keyword evidence="3 11" id="KW-0633">Potassium transport</keyword>